<dbReference type="InterPro" id="IPR024788">
    <property type="entry name" value="Malectin-like_Carb-bd_dom"/>
</dbReference>
<evidence type="ECO:0000256" key="5">
    <source>
        <dbReference type="ARBA" id="ARBA00022737"/>
    </source>
</evidence>
<dbReference type="InterPro" id="IPR013210">
    <property type="entry name" value="LRR_N_plant-typ"/>
</dbReference>
<evidence type="ECO:0000256" key="2">
    <source>
        <dbReference type="ARBA" id="ARBA00022614"/>
    </source>
</evidence>
<reference evidence="13" key="1">
    <citation type="journal article" date="2017" name="Plant J.">
        <title>The pomegranate (Punica granatum L.) genome and the genomics of punicalagin biosynthesis.</title>
        <authorList>
            <person name="Qin G."/>
            <person name="Xu C."/>
            <person name="Ming R."/>
            <person name="Tang H."/>
            <person name="Guyot R."/>
            <person name="Kramer E.M."/>
            <person name="Hu Y."/>
            <person name="Yi X."/>
            <person name="Qi Y."/>
            <person name="Xu X."/>
            <person name="Gao Z."/>
            <person name="Pan H."/>
            <person name="Jian J."/>
            <person name="Tian Y."/>
            <person name="Yue Z."/>
            <person name="Xu Y."/>
        </authorList>
    </citation>
    <scope>NUCLEOTIDE SEQUENCE [LARGE SCALE GENOMIC DNA]</scope>
    <source>
        <strain evidence="13">cv. Dabenzi</strain>
    </source>
</reference>
<evidence type="ECO:0000313" key="12">
    <source>
        <dbReference type="EMBL" id="OWM79227.1"/>
    </source>
</evidence>
<name>A0A218X2K3_PUNGR</name>
<dbReference type="Pfam" id="PF00560">
    <property type="entry name" value="LRR_1"/>
    <property type="match status" value="1"/>
</dbReference>
<comment type="subcellular location">
    <subcellularLocation>
        <location evidence="1">Membrane</location>
        <topology evidence="1">Single-pass membrane protein</topology>
    </subcellularLocation>
</comment>
<evidence type="ECO:0000256" key="1">
    <source>
        <dbReference type="ARBA" id="ARBA00004167"/>
    </source>
</evidence>
<feature type="domain" description="Leucine-rich repeat-containing N-terminal plant-type" evidence="10">
    <location>
        <begin position="373"/>
        <end position="397"/>
    </location>
</feature>
<evidence type="ECO:0000256" key="9">
    <source>
        <dbReference type="SAM" id="SignalP"/>
    </source>
</evidence>
<accession>A0A218X2K3</accession>
<feature type="chain" id="PRO_5013301787" evidence="9">
    <location>
        <begin position="21"/>
        <end position="575"/>
    </location>
</feature>
<evidence type="ECO:0000256" key="3">
    <source>
        <dbReference type="ARBA" id="ARBA00022692"/>
    </source>
</evidence>
<dbReference type="GO" id="GO:0016020">
    <property type="term" value="C:membrane"/>
    <property type="evidence" value="ECO:0007669"/>
    <property type="project" value="UniProtKB-SubCell"/>
</dbReference>
<evidence type="ECO:0000256" key="6">
    <source>
        <dbReference type="ARBA" id="ARBA00022989"/>
    </source>
</evidence>
<gene>
    <name evidence="12" type="ORF">CDL15_Pgr003399</name>
</gene>
<sequence>MSLPIFLLWLFSIPLPFAQSLPAPRGFLINCGASNTTTSGNLTYVPDDGFTAAGNKTTIKNPDVMPILRDLRFFPDNSARKYCYMIPVSKGGKYLIRTSYFYGGFDGGTVPPVFDQIVDGTKWSTVDTREDYAKGLTSYYELVVAAMGKILSVCLARTPQTVSDPFISVLEVEYLDDSAYNSTDFKKYALGTVARTTFGNNEDDMIGYPDDQYNRYWHPFMDNNPTVGSKSIIEPFSFWNVPPVKAFSTALTTSRGKTLKIQWPQGSLPKSLYYISLYFQDSRTKSPYSWRVFDVSINGNKFYSKLNVTTDGVSVFAAEWPLSGQTEIEMTPGDGVPVGPLINAGEVFQLLPMGGRTLTRDVMAMEDLAETFDNPPSDWSGDPCLPRDHSWTGVTCSDGNLARVVSLNLTGIGLSGTLPSTLGNLTALSTLWLGGNKLSGNIPDMGTMRELKSLHLENNQFEGPIPKSLGELPEIQEIFLQNNKFTGGIPENMRRNGLTIKKHWYLHYGNLEISLFKEFQFQFVNGIKFRKILFRKRPLCSGLDREKSVVLGVGLLEAADRNLETVNFHYWQMWM</sequence>
<evidence type="ECO:0000256" key="7">
    <source>
        <dbReference type="ARBA" id="ARBA00023136"/>
    </source>
</evidence>
<dbReference type="AlphaFoldDB" id="A0A218X2K3"/>
<dbReference type="FunFam" id="3.80.10.10:FF:000129">
    <property type="entry name" value="Leucine-rich repeat receptor-like kinase"/>
    <property type="match status" value="1"/>
</dbReference>
<keyword evidence="8" id="KW-0675">Receptor</keyword>
<evidence type="ECO:0000256" key="8">
    <source>
        <dbReference type="ARBA" id="ARBA00023170"/>
    </source>
</evidence>
<proteinExistence type="predicted"/>
<evidence type="ECO:0000256" key="4">
    <source>
        <dbReference type="ARBA" id="ARBA00022729"/>
    </source>
</evidence>
<keyword evidence="2" id="KW-0433">Leucine-rich repeat</keyword>
<dbReference type="Gene3D" id="2.60.120.430">
    <property type="entry name" value="Galactose-binding lectin"/>
    <property type="match status" value="1"/>
</dbReference>
<evidence type="ECO:0000313" key="13">
    <source>
        <dbReference type="Proteomes" id="UP000197138"/>
    </source>
</evidence>
<feature type="domain" description="Malectin-like" evidence="11">
    <location>
        <begin position="29"/>
        <end position="349"/>
    </location>
</feature>
<evidence type="ECO:0000259" key="11">
    <source>
        <dbReference type="Pfam" id="PF12819"/>
    </source>
</evidence>
<keyword evidence="7" id="KW-0472">Membrane</keyword>
<keyword evidence="5" id="KW-0677">Repeat</keyword>
<keyword evidence="4 9" id="KW-0732">Signal</keyword>
<dbReference type="InterPro" id="IPR001611">
    <property type="entry name" value="Leu-rich_rpt"/>
</dbReference>
<dbReference type="Proteomes" id="UP000197138">
    <property type="component" value="Unassembled WGS sequence"/>
</dbReference>
<comment type="caution">
    <text evidence="12">The sequence shown here is derived from an EMBL/GenBank/DDBJ whole genome shotgun (WGS) entry which is preliminary data.</text>
</comment>
<dbReference type="PANTHER" id="PTHR45631">
    <property type="entry name" value="OS07G0107800 PROTEIN-RELATED"/>
    <property type="match status" value="1"/>
</dbReference>
<dbReference type="PANTHER" id="PTHR45631:SF45">
    <property type="entry name" value="LEUCINE-RICH REPEAT (LRR) FAMILY PROTEIN"/>
    <property type="match status" value="1"/>
</dbReference>
<organism evidence="12 13">
    <name type="scientific">Punica granatum</name>
    <name type="common">Pomegranate</name>
    <dbReference type="NCBI Taxonomy" id="22663"/>
    <lineage>
        <taxon>Eukaryota</taxon>
        <taxon>Viridiplantae</taxon>
        <taxon>Streptophyta</taxon>
        <taxon>Embryophyta</taxon>
        <taxon>Tracheophyta</taxon>
        <taxon>Spermatophyta</taxon>
        <taxon>Magnoliopsida</taxon>
        <taxon>eudicotyledons</taxon>
        <taxon>Gunneridae</taxon>
        <taxon>Pentapetalae</taxon>
        <taxon>rosids</taxon>
        <taxon>malvids</taxon>
        <taxon>Myrtales</taxon>
        <taxon>Lythraceae</taxon>
        <taxon>Punica</taxon>
    </lineage>
</organism>
<dbReference type="Gene3D" id="3.80.10.10">
    <property type="entry name" value="Ribonuclease Inhibitor"/>
    <property type="match status" value="1"/>
</dbReference>
<feature type="signal peptide" evidence="9">
    <location>
        <begin position="1"/>
        <end position="20"/>
    </location>
</feature>
<protein>
    <submittedName>
        <fullName evidence="12">Uncharacterized protein</fullName>
    </submittedName>
</protein>
<dbReference type="Pfam" id="PF12819">
    <property type="entry name" value="Malectin_like"/>
    <property type="match status" value="1"/>
</dbReference>
<evidence type="ECO:0000259" key="10">
    <source>
        <dbReference type="Pfam" id="PF08263"/>
    </source>
</evidence>
<dbReference type="SUPFAM" id="SSF52058">
    <property type="entry name" value="L domain-like"/>
    <property type="match status" value="1"/>
</dbReference>
<dbReference type="InterPro" id="IPR032675">
    <property type="entry name" value="LRR_dom_sf"/>
</dbReference>
<keyword evidence="3" id="KW-0812">Transmembrane</keyword>
<keyword evidence="6" id="KW-1133">Transmembrane helix</keyword>
<dbReference type="Pfam" id="PF08263">
    <property type="entry name" value="LRRNT_2"/>
    <property type="match status" value="1"/>
</dbReference>
<dbReference type="EMBL" id="MTKT01002492">
    <property type="protein sequence ID" value="OWM79227.1"/>
    <property type="molecule type" value="Genomic_DNA"/>
</dbReference>